<comment type="caution">
    <text evidence="2">The sequence shown here is derived from an EMBL/GenBank/DDBJ whole genome shotgun (WGS) entry which is preliminary data.</text>
</comment>
<dbReference type="EMBL" id="BNJQ01000012">
    <property type="protein sequence ID" value="GHP06345.1"/>
    <property type="molecule type" value="Genomic_DNA"/>
</dbReference>
<evidence type="ECO:0000313" key="2">
    <source>
        <dbReference type="EMBL" id="GHP06345.1"/>
    </source>
</evidence>
<protein>
    <submittedName>
        <fullName evidence="2">Uncharacterized protein</fullName>
    </submittedName>
</protein>
<sequence>MYSYNTPGGPGTSGGATPGTSGRTARQTSSTPLSSTAEEQLKIAASLANKAAATKTGAASTSTLPAGALLATGVESRAVQHRGDQGGNAACLLRLISPCSACVAHL</sequence>
<name>A0A830HHP4_9CHLO</name>
<dbReference type="AlphaFoldDB" id="A0A830HHP4"/>
<feature type="compositionally biased region" description="Gly residues" evidence="1">
    <location>
        <begin position="8"/>
        <end position="17"/>
    </location>
</feature>
<feature type="region of interest" description="Disordered" evidence="1">
    <location>
        <begin position="1"/>
        <end position="38"/>
    </location>
</feature>
<accession>A0A830HHP4</accession>
<keyword evidence="3" id="KW-1185">Reference proteome</keyword>
<feature type="compositionally biased region" description="Polar residues" evidence="1">
    <location>
        <begin position="27"/>
        <end position="38"/>
    </location>
</feature>
<reference evidence="2" key="1">
    <citation type="submission" date="2020-10" db="EMBL/GenBank/DDBJ databases">
        <title>Unveiling of a novel bifunctional photoreceptor, Dualchrome1, isolated from a cosmopolitan green alga.</title>
        <authorList>
            <person name="Suzuki S."/>
            <person name="Kawachi M."/>
        </authorList>
    </citation>
    <scope>NUCLEOTIDE SEQUENCE</scope>
    <source>
        <strain evidence="2">NIES 2893</strain>
    </source>
</reference>
<proteinExistence type="predicted"/>
<gene>
    <name evidence="2" type="ORF">PPROV_000509200</name>
</gene>
<evidence type="ECO:0000313" key="3">
    <source>
        <dbReference type="Proteomes" id="UP000660262"/>
    </source>
</evidence>
<dbReference type="Proteomes" id="UP000660262">
    <property type="component" value="Unassembled WGS sequence"/>
</dbReference>
<organism evidence="2 3">
    <name type="scientific">Pycnococcus provasolii</name>
    <dbReference type="NCBI Taxonomy" id="41880"/>
    <lineage>
        <taxon>Eukaryota</taxon>
        <taxon>Viridiplantae</taxon>
        <taxon>Chlorophyta</taxon>
        <taxon>Pseudoscourfieldiophyceae</taxon>
        <taxon>Pseudoscourfieldiales</taxon>
        <taxon>Pycnococcaceae</taxon>
        <taxon>Pycnococcus</taxon>
    </lineage>
</organism>
<evidence type="ECO:0000256" key="1">
    <source>
        <dbReference type="SAM" id="MobiDB-lite"/>
    </source>
</evidence>